<reference evidence="2 3" key="1">
    <citation type="submission" date="2019-12" db="EMBL/GenBank/DDBJ databases">
        <authorList>
            <person name="Huq M.A."/>
        </authorList>
    </citation>
    <scope>NUCLEOTIDE SEQUENCE [LARGE SCALE GENOMIC DNA]</scope>
    <source>
        <strain evidence="2 3">MAH-25</strain>
    </source>
</reference>
<gene>
    <name evidence="2" type="ORF">GON04_21160</name>
</gene>
<dbReference type="EMBL" id="WSEL01000009">
    <property type="protein sequence ID" value="MVQ31982.1"/>
    <property type="molecule type" value="Genomic_DNA"/>
</dbReference>
<sequence>MDPPVCRASASLARSRSPESGKPRIRWQRVIQQVAPAQSRPMIRRLALTVLAALAATAAPAWAADLRVLTAGAFKQVLVAAQPEFERRTGHRLLIDNDTAGALQRRITAGEAFDLVVSSPASLQPLRQAGKLAEEAPPPLARVGIGVAVKPGTPVPPLASVDDFRRLLLQARSVAMIDPAAGGSSGIYLAQLFEQWGIAPQVKAKAVLVPGGLVAERVMNGQAEVAVHQISEILAVPGAVLVGPLPAEIQNYTVYAGAIGAQARDPAAARQLLDTLRGPGLAGLLQAKGMEPVH</sequence>
<protein>
    <submittedName>
        <fullName evidence="2">ABC transporter substrate-binding protein</fullName>
    </submittedName>
</protein>
<dbReference type="Gene3D" id="3.40.190.10">
    <property type="entry name" value="Periplasmic binding protein-like II"/>
    <property type="match status" value="2"/>
</dbReference>
<dbReference type="InterPro" id="IPR050682">
    <property type="entry name" value="ModA/WtpA"/>
</dbReference>
<name>A0A6N8IZJ4_9BURK</name>
<dbReference type="SUPFAM" id="SSF53850">
    <property type="entry name" value="Periplasmic binding protein-like II"/>
    <property type="match status" value="1"/>
</dbReference>
<dbReference type="PANTHER" id="PTHR30632:SF11">
    <property type="entry name" value="BLR4797 PROTEIN"/>
    <property type="match status" value="1"/>
</dbReference>
<dbReference type="Proteomes" id="UP000469385">
    <property type="component" value="Unassembled WGS sequence"/>
</dbReference>
<dbReference type="AlphaFoldDB" id="A0A6N8IZJ4"/>
<keyword evidence="3" id="KW-1185">Reference proteome</keyword>
<evidence type="ECO:0000313" key="2">
    <source>
        <dbReference type="EMBL" id="MVQ31982.1"/>
    </source>
</evidence>
<comment type="caution">
    <text evidence="2">The sequence shown here is derived from an EMBL/GenBank/DDBJ whole genome shotgun (WGS) entry which is preliminary data.</text>
</comment>
<accession>A0A6N8IZJ4</accession>
<dbReference type="GO" id="GO:0015689">
    <property type="term" value="P:molybdate ion transport"/>
    <property type="evidence" value="ECO:0007669"/>
    <property type="project" value="TreeGrafter"/>
</dbReference>
<evidence type="ECO:0000256" key="1">
    <source>
        <dbReference type="SAM" id="MobiDB-lite"/>
    </source>
</evidence>
<dbReference type="GO" id="GO:0030973">
    <property type="term" value="F:molybdate ion binding"/>
    <property type="evidence" value="ECO:0007669"/>
    <property type="project" value="TreeGrafter"/>
</dbReference>
<dbReference type="Pfam" id="PF13531">
    <property type="entry name" value="SBP_bac_11"/>
    <property type="match status" value="1"/>
</dbReference>
<dbReference type="PANTHER" id="PTHR30632">
    <property type="entry name" value="MOLYBDATE-BINDING PERIPLASMIC PROTEIN"/>
    <property type="match status" value="1"/>
</dbReference>
<evidence type="ECO:0000313" key="3">
    <source>
        <dbReference type="Proteomes" id="UP000469385"/>
    </source>
</evidence>
<feature type="region of interest" description="Disordered" evidence="1">
    <location>
        <begin position="1"/>
        <end position="21"/>
    </location>
</feature>
<organism evidence="2 3">
    <name type="scientific">Ramlibacter pinisoli</name>
    <dbReference type="NCBI Taxonomy" id="2682844"/>
    <lineage>
        <taxon>Bacteria</taxon>
        <taxon>Pseudomonadati</taxon>
        <taxon>Pseudomonadota</taxon>
        <taxon>Betaproteobacteria</taxon>
        <taxon>Burkholderiales</taxon>
        <taxon>Comamonadaceae</taxon>
        <taxon>Ramlibacter</taxon>
    </lineage>
</organism>
<proteinExistence type="predicted"/>